<dbReference type="Pfam" id="PF06042">
    <property type="entry name" value="NTP_transf_6"/>
    <property type="match status" value="1"/>
</dbReference>
<dbReference type="AlphaFoldDB" id="A1ZD06"/>
<proteinExistence type="predicted"/>
<keyword evidence="2" id="KW-1185">Reference proteome</keyword>
<protein>
    <recommendedName>
        <fullName evidence="3">Nucleotidyltransferase family protein</fullName>
    </recommendedName>
</protein>
<dbReference type="eggNOG" id="COG3575">
    <property type="taxonomic scope" value="Bacteria"/>
</dbReference>
<dbReference type="InterPro" id="IPR009267">
    <property type="entry name" value="NTP_transf_6"/>
</dbReference>
<dbReference type="Proteomes" id="UP000004095">
    <property type="component" value="Unassembled WGS sequence"/>
</dbReference>
<dbReference type="OrthoDB" id="1901124at2"/>
<sequence>MLNNQTFFYDLATATHEKLLTQLMNNDVLRKDILFAVREVQNDFGQALLYVSAGFVRNLYWDYAHGFATSTPLNDVDVVYFDEGNLSKKQDQQLESILYEQLPKVNWSVKNQARMHQKSGHVPYTSLHHALSNWVETATAIGVRAQKDNSLSFVAPWGFGDLFDLILRPTPYFADKPAIMLERIQQKGWLQHWTKLSVKF</sequence>
<dbReference type="PANTHER" id="PTHR39166">
    <property type="entry name" value="BLL1166 PROTEIN"/>
    <property type="match status" value="1"/>
</dbReference>
<organism evidence="1 2">
    <name type="scientific">Microscilla marina ATCC 23134</name>
    <dbReference type="NCBI Taxonomy" id="313606"/>
    <lineage>
        <taxon>Bacteria</taxon>
        <taxon>Pseudomonadati</taxon>
        <taxon>Bacteroidota</taxon>
        <taxon>Cytophagia</taxon>
        <taxon>Cytophagales</taxon>
        <taxon>Microscillaceae</taxon>
        <taxon>Microscilla</taxon>
    </lineage>
</organism>
<evidence type="ECO:0000313" key="1">
    <source>
        <dbReference type="EMBL" id="EAY31545.1"/>
    </source>
</evidence>
<comment type="caution">
    <text evidence="1">The sequence shown here is derived from an EMBL/GenBank/DDBJ whole genome shotgun (WGS) entry which is preliminary data.</text>
</comment>
<dbReference type="RefSeq" id="WP_002693234.1">
    <property type="nucleotide sequence ID" value="NZ_AAWS01000002.1"/>
</dbReference>
<evidence type="ECO:0000313" key="2">
    <source>
        <dbReference type="Proteomes" id="UP000004095"/>
    </source>
</evidence>
<evidence type="ECO:0008006" key="3">
    <source>
        <dbReference type="Google" id="ProtNLM"/>
    </source>
</evidence>
<dbReference type="EMBL" id="AAWS01000002">
    <property type="protein sequence ID" value="EAY31545.1"/>
    <property type="molecule type" value="Genomic_DNA"/>
</dbReference>
<reference evidence="1 2" key="1">
    <citation type="submission" date="2007-01" db="EMBL/GenBank/DDBJ databases">
        <authorList>
            <person name="Haygood M."/>
            <person name="Podell S."/>
            <person name="Anderson C."/>
            <person name="Hopkinson B."/>
            <person name="Roe K."/>
            <person name="Barbeau K."/>
            <person name="Gaasterland T."/>
            <person name="Ferriera S."/>
            <person name="Johnson J."/>
            <person name="Kravitz S."/>
            <person name="Beeson K."/>
            <person name="Sutton G."/>
            <person name="Rogers Y.-H."/>
            <person name="Friedman R."/>
            <person name="Frazier M."/>
            <person name="Venter J.C."/>
        </authorList>
    </citation>
    <scope>NUCLEOTIDE SEQUENCE [LARGE SCALE GENOMIC DNA]</scope>
    <source>
        <strain evidence="1 2">ATCC 23134</strain>
    </source>
</reference>
<gene>
    <name evidence="1" type="ORF">M23134_05051</name>
</gene>
<dbReference type="PANTHER" id="PTHR39166:SF1">
    <property type="entry name" value="BLL1166 PROTEIN"/>
    <property type="match status" value="1"/>
</dbReference>
<accession>A1ZD06</accession>
<name>A1ZD06_MICM2</name>